<dbReference type="RefSeq" id="WP_005024576.1">
    <property type="nucleotide sequence ID" value="NZ_KE150239.1"/>
</dbReference>
<dbReference type="TCDB" id="1.E.33.1.4">
    <property type="family name" value="the 2 or 3 tms putative holin (2/3 holin) family"/>
</dbReference>
<name>E5Y2I3_BILW3</name>
<keyword evidence="1" id="KW-0812">Transmembrane</keyword>
<evidence type="ECO:0008006" key="4">
    <source>
        <dbReference type="Google" id="ProtNLM"/>
    </source>
</evidence>
<evidence type="ECO:0000313" key="2">
    <source>
        <dbReference type="EMBL" id="EFV45773.1"/>
    </source>
</evidence>
<proteinExistence type="predicted"/>
<dbReference type="Pfam" id="PF13272">
    <property type="entry name" value="Holin_2-3"/>
    <property type="match status" value="1"/>
</dbReference>
<evidence type="ECO:0000313" key="3">
    <source>
        <dbReference type="Proteomes" id="UP000006034"/>
    </source>
</evidence>
<reference evidence="2 3" key="2">
    <citation type="submission" date="2013-04" db="EMBL/GenBank/DDBJ databases">
        <title>The Genome Sequence of Bilophila wadsworthia 3_1_6.</title>
        <authorList>
            <consortium name="The Broad Institute Genomics Platform"/>
            <person name="Earl A."/>
            <person name="Ward D."/>
            <person name="Feldgarden M."/>
            <person name="Gevers D."/>
            <person name="Sibley C."/>
            <person name="Strauss J."/>
            <person name="Allen-Vercoe E."/>
            <person name="Walker B."/>
            <person name="Young S."/>
            <person name="Zeng Q."/>
            <person name="Gargeya S."/>
            <person name="Fitzgerald M."/>
            <person name="Haas B."/>
            <person name="Abouelleil A."/>
            <person name="Allen A.W."/>
            <person name="Alvarado L."/>
            <person name="Arachchi H.M."/>
            <person name="Berlin A.M."/>
            <person name="Chapman S.B."/>
            <person name="Gainer-Dewar J."/>
            <person name="Goldberg J."/>
            <person name="Griggs A."/>
            <person name="Gujja S."/>
            <person name="Hansen M."/>
            <person name="Howarth C."/>
            <person name="Imamovic A."/>
            <person name="Ireland A."/>
            <person name="Larimer J."/>
            <person name="McCowan C."/>
            <person name="Murphy C."/>
            <person name="Pearson M."/>
            <person name="Poon T.W."/>
            <person name="Priest M."/>
            <person name="Roberts A."/>
            <person name="Saif S."/>
            <person name="Shea T."/>
            <person name="Sisk P."/>
            <person name="Sykes S."/>
            <person name="Wortman J."/>
            <person name="Nusbaum C."/>
            <person name="Birren B."/>
        </authorList>
    </citation>
    <scope>NUCLEOTIDE SEQUENCE [LARGE SCALE GENOMIC DNA]</scope>
    <source>
        <strain evidence="2 3">3_1_6</strain>
    </source>
</reference>
<dbReference type="eggNOG" id="ENOG5032ZT8">
    <property type="taxonomic scope" value="Bacteria"/>
</dbReference>
<accession>E5Y2I3</accession>
<keyword evidence="3" id="KW-1185">Reference proteome</keyword>
<sequence length="119" mass="12792">MKKSLCNPRLLLGLFLLCGIVLLAALLFFSPVQGPVVLYKVALVVVAAIAGMAFDFLAFPYALPSSYLDKDWRKDPDATGDDGKPDFPVATGYFRPFCAALLRRAVIIAAFVLAVALGL</sequence>
<feature type="transmembrane region" description="Helical" evidence="1">
    <location>
        <begin position="12"/>
        <end position="29"/>
    </location>
</feature>
<keyword evidence="1" id="KW-1133">Transmembrane helix</keyword>
<dbReference type="Proteomes" id="UP000006034">
    <property type="component" value="Unassembled WGS sequence"/>
</dbReference>
<comment type="caution">
    <text evidence="2">The sequence shown here is derived from an EMBL/GenBank/DDBJ whole genome shotgun (WGS) entry which is preliminary data.</text>
</comment>
<keyword evidence="1" id="KW-0472">Membrane</keyword>
<feature type="transmembrane region" description="Helical" evidence="1">
    <location>
        <begin position="101"/>
        <end position="118"/>
    </location>
</feature>
<dbReference type="HOGENOM" id="CLU_133700_0_0_7"/>
<dbReference type="STRING" id="563192.HMPREF0179_00394"/>
<feature type="transmembrane region" description="Helical" evidence="1">
    <location>
        <begin position="41"/>
        <end position="63"/>
    </location>
</feature>
<organism evidence="2 3">
    <name type="scientific">Bilophila wadsworthia (strain 3_1_6)</name>
    <dbReference type="NCBI Taxonomy" id="563192"/>
    <lineage>
        <taxon>Bacteria</taxon>
        <taxon>Pseudomonadati</taxon>
        <taxon>Thermodesulfobacteriota</taxon>
        <taxon>Desulfovibrionia</taxon>
        <taxon>Desulfovibrionales</taxon>
        <taxon>Desulfovibrionaceae</taxon>
        <taxon>Bilophila</taxon>
    </lineage>
</organism>
<gene>
    <name evidence="2" type="ORF">HMPREF0179_00394</name>
</gene>
<evidence type="ECO:0000256" key="1">
    <source>
        <dbReference type="SAM" id="Phobius"/>
    </source>
</evidence>
<protein>
    <recommendedName>
        <fullName evidence="4">Phage protein</fullName>
    </recommendedName>
</protein>
<dbReference type="OrthoDB" id="8688566at2"/>
<dbReference type="EMBL" id="ADCP02000002">
    <property type="protein sequence ID" value="EFV45773.1"/>
    <property type="molecule type" value="Genomic_DNA"/>
</dbReference>
<reference evidence="2 3" key="1">
    <citation type="submission" date="2010-10" db="EMBL/GenBank/DDBJ databases">
        <authorList>
            <consortium name="The Broad Institute Genome Sequencing Platform"/>
            <person name="Ward D."/>
            <person name="Earl A."/>
            <person name="Feldgarden M."/>
            <person name="Young S.K."/>
            <person name="Gargeya S."/>
            <person name="Zeng Q."/>
            <person name="Alvarado L."/>
            <person name="Berlin A."/>
            <person name="Bochicchio J."/>
            <person name="Chapman S.B."/>
            <person name="Chen Z."/>
            <person name="Freedman E."/>
            <person name="Gellesch M."/>
            <person name="Goldberg J."/>
            <person name="Griggs A."/>
            <person name="Gujja S."/>
            <person name="Heilman E."/>
            <person name="Heiman D."/>
            <person name="Howarth C."/>
            <person name="Mehta T."/>
            <person name="Neiman D."/>
            <person name="Pearson M."/>
            <person name="Roberts A."/>
            <person name="Saif S."/>
            <person name="Shea T."/>
            <person name="Shenoy N."/>
            <person name="Sisk P."/>
            <person name="Stolte C."/>
            <person name="Sykes S."/>
            <person name="White J."/>
            <person name="Yandava C."/>
            <person name="Allen-Vercoe E."/>
            <person name="Sibley C."/>
            <person name="Ambrose C.E."/>
            <person name="Strauss J."/>
            <person name="Daigneault M."/>
            <person name="Haas B."/>
            <person name="Nusbaum C."/>
            <person name="Birren B."/>
        </authorList>
    </citation>
    <scope>NUCLEOTIDE SEQUENCE [LARGE SCALE GENOMIC DNA]</scope>
    <source>
        <strain evidence="2 3">3_1_6</strain>
    </source>
</reference>
<dbReference type="GeneID" id="78086829"/>
<dbReference type="AlphaFoldDB" id="E5Y2I3"/>
<dbReference type="InterPro" id="IPR025140">
    <property type="entry name" value="Holin_2-3"/>
</dbReference>